<dbReference type="EMBL" id="JBHSGL010000005">
    <property type="protein sequence ID" value="MFC4712941.1"/>
    <property type="molecule type" value="Genomic_DNA"/>
</dbReference>
<evidence type="ECO:0000256" key="1">
    <source>
        <dbReference type="SAM" id="Phobius"/>
    </source>
</evidence>
<gene>
    <name evidence="2" type="ORF">ACFO5U_08725</name>
</gene>
<proteinExistence type="predicted"/>
<keyword evidence="1" id="KW-1133">Transmembrane helix</keyword>
<keyword evidence="1" id="KW-0472">Membrane</keyword>
<protein>
    <submittedName>
        <fullName evidence="2">Uncharacterized protein</fullName>
    </submittedName>
</protein>
<accession>A0ABV9MAS1</accession>
<keyword evidence="3" id="KW-1185">Reference proteome</keyword>
<sequence>MKIVEVSLKMIPYWKWFVFGGYRLALWALLRLALGRAGAWMVHR</sequence>
<organism evidence="2 3">
    <name type="scientific">Planococcus dechangensis</name>
    <dbReference type="NCBI Taxonomy" id="1176255"/>
    <lineage>
        <taxon>Bacteria</taxon>
        <taxon>Bacillati</taxon>
        <taxon>Bacillota</taxon>
        <taxon>Bacilli</taxon>
        <taxon>Bacillales</taxon>
        <taxon>Caryophanaceae</taxon>
        <taxon>Planococcus</taxon>
    </lineage>
</organism>
<reference evidence="3" key="1">
    <citation type="journal article" date="2019" name="Int. J. Syst. Evol. Microbiol.">
        <title>The Global Catalogue of Microorganisms (GCM) 10K type strain sequencing project: providing services to taxonomists for standard genome sequencing and annotation.</title>
        <authorList>
            <consortium name="The Broad Institute Genomics Platform"/>
            <consortium name="The Broad Institute Genome Sequencing Center for Infectious Disease"/>
            <person name="Wu L."/>
            <person name="Ma J."/>
        </authorList>
    </citation>
    <scope>NUCLEOTIDE SEQUENCE [LARGE SCALE GENOMIC DNA]</scope>
    <source>
        <strain evidence="3">CGMCC 1.12151</strain>
    </source>
</reference>
<comment type="caution">
    <text evidence="2">The sequence shown here is derived from an EMBL/GenBank/DDBJ whole genome shotgun (WGS) entry which is preliminary data.</text>
</comment>
<evidence type="ECO:0000313" key="3">
    <source>
        <dbReference type="Proteomes" id="UP001595932"/>
    </source>
</evidence>
<dbReference type="Proteomes" id="UP001595932">
    <property type="component" value="Unassembled WGS sequence"/>
</dbReference>
<evidence type="ECO:0000313" key="2">
    <source>
        <dbReference type="EMBL" id="MFC4712941.1"/>
    </source>
</evidence>
<keyword evidence="1" id="KW-0812">Transmembrane</keyword>
<name>A0ABV9MAS1_9BACL</name>
<feature type="transmembrane region" description="Helical" evidence="1">
    <location>
        <begin position="13"/>
        <end position="34"/>
    </location>
</feature>